<dbReference type="Gene3D" id="1.10.150.130">
    <property type="match status" value="1"/>
</dbReference>
<dbReference type="GO" id="GO:0005737">
    <property type="term" value="C:cytoplasm"/>
    <property type="evidence" value="ECO:0007669"/>
    <property type="project" value="UniProtKB-SubCell"/>
</dbReference>
<dbReference type="SUPFAM" id="SSF56349">
    <property type="entry name" value="DNA breaking-rejoining enzymes"/>
    <property type="match status" value="1"/>
</dbReference>
<feature type="binding site" evidence="8">
    <location>
        <position position="255"/>
    </location>
    <ligand>
        <name>NADPH</name>
        <dbReference type="ChEBI" id="CHEBI:57783"/>
    </ligand>
</feature>
<dbReference type="GO" id="GO:0004497">
    <property type="term" value="F:monooxygenase activity"/>
    <property type="evidence" value="ECO:0007669"/>
    <property type="project" value="UniProtKB-UniRule"/>
</dbReference>
<dbReference type="InterPro" id="IPR010998">
    <property type="entry name" value="Integrase_recombinase_N"/>
</dbReference>
<keyword evidence="1 8" id="KW-0285">Flavoprotein</keyword>
<name>A0A7S6VQ09_9GAMM</name>
<feature type="domain" description="Tyr recombinase" evidence="9">
    <location>
        <begin position="56"/>
        <end position="237"/>
    </location>
</feature>
<accession>A0A7S6VQ09</accession>
<reference evidence="17 18" key="1">
    <citation type="submission" date="2020-02" db="EMBL/GenBank/DDBJ databases">
        <title>Tigecycline-resistant Acinetobacter species from pigs and migratory birds.</title>
        <authorList>
            <person name="Chen C."/>
            <person name="Sun J."/>
            <person name="Liao X.-P."/>
            <person name="Liu Y.-H."/>
        </authorList>
    </citation>
    <scope>NUCLEOTIDE SEQUENCE [LARGE SCALE GENOMIC DNA]</scope>
    <source>
        <strain evidence="17 18">C15_T</strain>
    </source>
</reference>
<evidence type="ECO:0000256" key="8">
    <source>
        <dbReference type="HAMAP-Rule" id="MF_00845"/>
    </source>
</evidence>
<dbReference type="PRINTS" id="PR00420">
    <property type="entry name" value="RNGMNOXGNASE"/>
</dbReference>
<keyword evidence="6" id="KW-0238">DNA-binding</keyword>
<dbReference type="EMBL" id="CP048654">
    <property type="protein sequence ID" value="QOW42758.1"/>
    <property type="molecule type" value="Genomic_DNA"/>
</dbReference>
<dbReference type="AlphaFoldDB" id="A0A7S6VQ09"/>
<feature type="binding site" evidence="8">
    <location>
        <position position="262"/>
    </location>
    <ligand>
        <name>FAD</name>
        <dbReference type="ChEBI" id="CHEBI:57692"/>
    </ligand>
</feature>
<dbReference type="GO" id="GO:0006310">
    <property type="term" value="P:DNA recombination"/>
    <property type="evidence" value="ECO:0007669"/>
    <property type="project" value="UniProtKB-KW"/>
</dbReference>
<comment type="similarity">
    <text evidence="8">Belongs to the aromatic-ring hydroxylase family. TetX subfamily.</text>
</comment>
<dbReference type="InterPro" id="IPR002104">
    <property type="entry name" value="Integrase_catalytic"/>
</dbReference>
<protein>
    <recommendedName>
        <fullName evidence="8">Flavin-dependent monooxygenase</fullName>
    </recommendedName>
    <alternativeName>
        <fullName evidence="8">TetX monooxygenase</fullName>
        <shortName evidence="8">TetX</shortName>
        <ecNumber evidence="8">1.14.13.-</ecNumber>
    </alternativeName>
</protein>
<dbReference type="Pfam" id="PF13495">
    <property type="entry name" value="Phage_int_SAM_4"/>
    <property type="match status" value="1"/>
</dbReference>
<evidence type="ECO:0000256" key="6">
    <source>
        <dbReference type="ARBA" id="ARBA00023125"/>
    </source>
</evidence>
<dbReference type="NCBIfam" id="NF033111">
    <property type="entry name" value="tet_monoox_X"/>
    <property type="match status" value="1"/>
</dbReference>
<comment type="catalytic activity">
    <reaction evidence="8">
        <text>a tetracycline + NADPH + O2 + H(+) = an 11a-hydroxytetracycline + NADP(+) + H2O</text>
        <dbReference type="Rhea" id="RHEA:61444"/>
        <dbReference type="ChEBI" id="CHEBI:15377"/>
        <dbReference type="ChEBI" id="CHEBI:15378"/>
        <dbReference type="ChEBI" id="CHEBI:15379"/>
        <dbReference type="ChEBI" id="CHEBI:57783"/>
        <dbReference type="ChEBI" id="CHEBI:58349"/>
        <dbReference type="ChEBI" id="CHEBI:144644"/>
        <dbReference type="ChEBI" id="CHEBI:144645"/>
    </reaction>
</comment>
<dbReference type="GO" id="GO:0015074">
    <property type="term" value="P:DNA integration"/>
    <property type="evidence" value="ECO:0007669"/>
    <property type="project" value="UniProtKB-KW"/>
</dbReference>
<evidence type="ECO:0000256" key="2">
    <source>
        <dbReference type="ARBA" id="ARBA00022827"/>
    </source>
</evidence>
<evidence type="ECO:0000256" key="7">
    <source>
        <dbReference type="ARBA" id="ARBA00023172"/>
    </source>
</evidence>
<keyword evidence="7" id="KW-0233">DNA recombination</keyword>
<dbReference type="EC" id="1.14.13.-" evidence="8"/>
<dbReference type="EMBL" id="CP048654">
    <property type="protein sequence ID" value="QOW42744.1"/>
    <property type="molecule type" value="Genomic_DNA"/>
</dbReference>
<comment type="function">
    <text evidence="8">An FAD-requiring monooxygenase active on some tetracycline antibiotic derivatives, which leads to their inactivation. Hydroxylates carbon 11a of tetracycline and some analogs.</text>
</comment>
<dbReference type="Pfam" id="PF01494">
    <property type="entry name" value="FAD_binding_3"/>
    <property type="match status" value="1"/>
</dbReference>
<evidence type="ECO:0000313" key="10">
    <source>
        <dbReference type="EMBL" id="QOW42735.1"/>
    </source>
</evidence>
<dbReference type="Gene3D" id="1.10.443.10">
    <property type="entry name" value="Intergrase catalytic core"/>
    <property type="match status" value="1"/>
</dbReference>
<evidence type="ECO:0000256" key="5">
    <source>
        <dbReference type="ARBA" id="ARBA00023033"/>
    </source>
</evidence>
<comment type="subcellular location">
    <subcellularLocation>
        <location evidence="8">Cytoplasm</location>
    </subcellularLocation>
</comment>
<comment type="subunit">
    <text evidence="8">Monomer.</text>
</comment>
<keyword evidence="8" id="KW-0963">Cytoplasm</keyword>
<dbReference type="InterPro" id="IPR002938">
    <property type="entry name" value="FAD-bd"/>
</dbReference>
<dbReference type="PANTHER" id="PTHR46972:SF1">
    <property type="entry name" value="FAD DEPENDENT OXIDOREDUCTASE DOMAIN-CONTAINING PROTEIN"/>
    <property type="match status" value="1"/>
</dbReference>
<keyword evidence="5 8" id="KW-0503">Monooxygenase</keyword>
<evidence type="ECO:0000313" key="13">
    <source>
        <dbReference type="EMBL" id="QOW42758.1"/>
    </source>
</evidence>
<evidence type="ECO:0000313" key="11">
    <source>
        <dbReference type="EMBL" id="QOW42744.1"/>
    </source>
</evidence>
<dbReference type="EMBL" id="CP048654">
    <property type="protein sequence ID" value="QOW42786.1"/>
    <property type="molecule type" value="Genomic_DNA"/>
</dbReference>
<evidence type="ECO:0000256" key="3">
    <source>
        <dbReference type="ARBA" id="ARBA00022908"/>
    </source>
</evidence>
<comment type="cofactor">
    <cofactor evidence="8">
        <name>FAD</name>
        <dbReference type="ChEBI" id="CHEBI:57692"/>
    </cofactor>
</comment>
<feature type="binding site" evidence="8">
    <location>
        <position position="512"/>
    </location>
    <ligand>
        <name>FAD</name>
        <dbReference type="ChEBI" id="CHEBI:57692"/>
    </ligand>
</feature>
<keyword evidence="2 8" id="KW-0274">FAD</keyword>
<dbReference type="PANTHER" id="PTHR46972">
    <property type="entry name" value="MONOOXYGENASE ASQM-RELATED"/>
    <property type="match status" value="1"/>
</dbReference>
<evidence type="ECO:0000313" key="16">
    <source>
        <dbReference type="EMBL" id="QOW42786.1"/>
    </source>
</evidence>
<evidence type="ECO:0000313" key="14">
    <source>
        <dbReference type="EMBL" id="QOW42763.1"/>
    </source>
</evidence>
<feature type="binding site" evidence="8">
    <location>
        <position position="318"/>
    </location>
    <ligand>
        <name>FAD</name>
        <dbReference type="ChEBI" id="CHEBI:57692"/>
    </ligand>
</feature>
<gene>
    <name evidence="17" type="primary">tet(X)</name>
    <name evidence="10" type="ORF">G0027_07620</name>
    <name evidence="11" type="ORF">G0027_07665</name>
    <name evidence="12" type="ORF">G0027_07690</name>
    <name evidence="13" type="ORF">G0027_07735</name>
    <name evidence="14" type="ORF">G0027_07760</name>
    <name evidence="15" type="ORF">G0027_07835</name>
    <name evidence="16" type="ORF">G0027_07885</name>
    <name evidence="17" type="ORF">G0027_07910</name>
</gene>
<comment type="domain">
    <text evidence="8">Consists of an N-terminal FAD-binding domain with a Rossman fold and a C-terminal substrate-binding domain.</text>
</comment>
<dbReference type="InterPro" id="IPR036188">
    <property type="entry name" value="FAD/NAD-bd_sf"/>
</dbReference>
<dbReference type="GO" id="GO:0071949">
    <property type="term" value="F:FAD binding"/>
    <property type="evidence" value="ECO:0007669"/>
    <property type="project" value="InterPro"/>
</dbReference>
<keyword evidence="4 8" id="KW-0560">Oxidoreductase</keyword>
<evidence type="ECO:0000313" key="18">
    <source>
        <dbReference type="Proteomes" id="UP000593812"/>
    </source>
</evidence>
<dbReference type="InterPro" id="IPR011010">
    <property type="entry name" value="DNA_brk_join_enz"/>
</dbReference>
<dbReference type="SUPFAM" id="SSF51905">
    <property type="entry name" value="FAD/NAD(P)-binding domain"/>
    <property type="match status" value="1"/>
</dbReference>
<dbReference type="EMBL" id="CP048654">
    <property type="protein sequence ID" value="QOW42749.1"/>
    <property type="molecule type" value="Genomic_DNA"/>
</dbReference>
<evidence type="ECO:0000256" key="4">
    <source>
        <dbReference type="ARBA" id="ARBA00023002"/>
    </source>
</evidence>
<evidence type="ECO:0000313" key="15">
    <source>
        <dbReference type="EMBL" id="QOW42776.1"/>
    </source>
</evidence>
<organism evidence="17 18">
    <name type="scientific">Acinetobacter indicus</name>
    <dbReference type="NCBI Taxonomy" id="756892"/>
    <lineage>
        <taxon>Bacteria</taxon>
        <taxon>Pseudomonadati</taxon>
        <taxon>Pseudomonadota</taxon>
        <taxon>Gammaproteobacteria</taxon>
        <taxon>Moraxellales</taxon>
        <taxon>Moraxellaceae</taxon>
        <taxon>Acinetobacter</taxon>
    </lineage>
</organism>
<dbReference type="InterPro" id="IPR004107">
    <property type="entry name" value="Integrase_SAM-like_N"/>
</dbReference>
<dbReference type="EMBL" id="CP048654">
    <property type="protein sequence ID" value="QOW42735.1"/>
    <property type="molecule type" value="Genomic_DNA"/>
</dbReference>
<keyword evidence="8" id="KW-0547">Nucleotide-binding</keyword>
<dbReference type="InterPro" id="IPR043683">
    <property type="entry name" value="TetX_monooxygenase"/>
</dbReference>
<dbReference type="EMBL" id="CP048654">
    <property type="protein sequence ID" value="QOW42763.1"/>
    <property type="molecule type" value="Genomic_DNA"/>
</dbReference>
<keyword evidence="8" id="KW-0521">NADP</keyword>
<evidence type="ECO:0000313" key="17">
    <source>
        <dbReference type="EMBL" id="QOW42791.1"/>
    </source>
</evidence>
<keyword evidence="3" id="KW-0229">DNA integration</keyword>
<dbReference type="InterPro" id="IPR013762">
    <property type="entry name" value="Integrase-like_cat_sf"/>
</dbReference>
<dbReference type="GO" id="GO:0046677">
    <property type="term" value="P:response to antibiotic"/>
    <property type="evidence" value="ECO:0007669"/>
    <property type="project" value="InterPro"/>
</dbReference>
<dbReference type="Gene3D" id="3.50.50.60">
    <property type="entry name" value="FAD/NAD(P)-binding domain"/>
    <property type="match status" value="1"/>
</dbReference>
<evidence type="ECO:0000256" key="1">
    <source>
        <dbReference type="ARBA" id="ARBA00022630"/>
    </source>
</evidence>
<dbReference type="Proteomes" id="UP000593812">
    <property type="component" value="Chromosome"/>
</dbReference>
<proteinExistence type="inferred from homology"/>
<dbReference type="EMBL" id="CP048654">
    <property type="protein sequence ID" value="QOW42776.1"/>
    <property type="molecule type" value="Genomic_DNA"/>
</dbReference>
<dbReference type="PROSITE" id="PS51898">
    <property type="entry name" value="TYR_RECOMBINASE"/>
    <property type="match status" value="1"/>
</dbReference>
<sequence length="589" mass="67205">MNEGHIQSFLRHLVMERKVSISYQNQAINAIKFYYERVLGGQRKTYFIERPKKEKTLPVVMSEEETIRVLRAIENVKHKAILMTIYSAGLRISECINLKIKDIDSKRMQIRIEQSKGKRDRYTILSEKTLIILRTYFMEYKPKDYLFEGQKGGAYSSRSIQNIFKAAVLKAKIQKEVTVHTLRHSFATHLLENGTSLRYIQMTMRIDTDKQMNLLSDKNVAIIGGGPVGLTMAKLLQQNGIDVSVYERDNDREARIFGGTLDLHKGSGQEAMKKAGLLQTYYDLALPMGVNIADEKGNILSTKNVKPENRFDNPEINRNDLRAILLNSLENDTVIWDRKLVMLEPGKKKWTLTFENKPSETADLVILANGGMSKIRSFVTDTQVEETGTFNIQADILQPEINCPGFFQLCNGNRLMAGHQGILLFANPNNNGALYLGISFKTPDEWKNKIPLDFQDRNSVADFLLKRFSKWSEVYKQLIRSVSTFQCLPTRKFPLNNDWKSNRPLPITMIGDAAHLMSPFAGQGVNTGLLDALILSENLTNGEFTSIENAIENYEQQMFVYAKDTQDESTENETEMFSPNFSFQKLLNL</sequence>
<dbReference type="Pfam" id="PF00589">
    <property type="entry name" value="Phage_integrase"/>
    <property type="match status" value="1"/>
</dbReference>
<dbReference type="GO" id="GO:0003677">
    <property type="term" value="F:DNA binding"/>
    <property type="evidence" value="ECO:0007669"/>
    <property type="project" value="UniProtKB-KW"/>
</dbReference>
<dbReference type="HAMAP" id="MF_00845">
    <property type="entry name" value="TetX_monooxygenase"/>
    <property type="match status" value="1"/>
</dbReference>
<evidence type="ECO:0000259" key="9">
    <source>
        <dbReference type="PROSITE" id="PS51898"/>
    </source>
</evidence>
<evidence type="ECO:0000313" key="12">
    <source>
        <dbReference type="EMBL" id="QOW42749.1"/>
    </source>
</evidence>
<dbReference type="EMBL" id="CP048654">
    <property type="protein sequence ID" value="QOW42791.1"/>
    <property type="molecule type" value="Genomic_DNA"/>
</dbReference>